<reference evidence="1 2" key="1">
    <citation type="submission" date="2020-03" db="EMBL/GenBank/DDBJ databases">
        <title>Soil Listeria distribution.</title>
        <authorList>
            <person name="Liao J."/>
            <person name="Wiedmann M."/>
        </authorList>
    </citation>
    <scope>NUCLEOTIDE SEQUENCE [LARGE SCALE GENOMIC DNA]</scope>
    <source>
        <strain evidence="1 2">FSL L7-1560</strain>
    </source>
</reference>
<organism evidence="1 2">
    <name type="scientific">Listeria seeligeri</name>
    <dbReference type="NCBI Taxonomy" id="1640"/>
    <lineage>
        <taxon>Bacteria</taxon>
        <taxon>Bacillati</taxon>
        <taxon>Bacillota</taxon>
        <taxon>Bacilli</taxon>
        <taxon>Bacillales</taxon>
        <taxon>Listeriaceae</taxon>
        <taxon>Listeria</taxon>
    </lineage>
</organism>
<proteinExistence type="predicted"/>
<comment type="caution">
    <text evidence="1">The sequence shown here is derived from an EMBL/GenBank/DDBJ whole genome shotgun (WGS) entry which is preliminary data.</text>
</comment>
<dbReference type="Proteomes" id="UP000523362">
    <property type="component" value="Unassembled WGS sequence"/>
</dbReference>
<dbReference type="InterPro" id="IPR036390">
    <property type="entry name" value="WH_DNA-bd_sf"/>
</dbReference>
<dbReference type="AlphaFoldDB" id="A0A7X0X1V6"/>
<dbReference type="Pfam" id="PF11313">
    <property type="entry name" value="DUF3116"/>
    <property type="match status" value="1"/>
</dbReference>
<dbReference type="SUPFAM" id="SSF46785">
    <property type="entry name" value="Winged helix' DNA-binding domain"/>
    <property type="match status" value="1"/>
</dbReference>
<dbReference type="InterPro" id="IPR021464">
    <property type="entry name" value="DUF3116"/>
</dbReference>
<protein>
    <submittedName>
        <fullName evidence="1">DUF3116 family protein</fullName>
    </submittedName>
</protein>
<gene>
    <name evidence="1" type="ORF">HB897_06980</name>
</gene>
<accession>A0A7X0X1V6</accession>
<evidence type="ECO:0000313" key="1">
    <source>
        <dbReference type="EMBL" id="MBC1485969.1"/>
    </source>
</evidence>
<sequence>MLPECEMIYSTLVMIKGEAERGFDLTRNEDIITAGKYIITKNDLLYVIYWLEENEFVTRKVNANKRAKVGQKYFLTELGEGFISYY</sequence>
<evidence type="ECO:0000313" key="2">
    <source>
        <dbReference type="Proteomes" id="UP000523362"/>
    </source>
</evidence>
<dbReference type="EMBL" id="JAARRG010000003">
    <property type="protein sequence ID" value="MBC1485969.1"/>
    <property type="molecule type" value="Genomic_DNA"/>
</dbReference>
<dbReference type="RefSeq" id="WP_185383589.1">
    <property type="nucleotide sequence ID" value="NZ_CP124268.1"/>
</dbReference>
<name>A0A7X0X1V6_LISSE</name>